<dbReference type="Pfam" id="PF12893">
    <property type="entry name" value="Lumazine_bd_2"/>
    <property type="match status" value="1"/>
</dbReference>
<dbReference type="OrthoDB" id="329975at2"/>
<comment type="caution">
    <text evidence="1">The sequence shown here is derived from an EMBL/GenBank/DDBJ whole genome shotgun (WGS) entry which is preliminary data.</text>
</comment>
<reference evidence="1" key="1">
    <citation type="journal article" date="2019" name="PLoS Negl. Trop. Dis.">
        <title>Revisiting the worldwide diversity of Leptospira species in the environment.</title>
        <authorList>
            <person name="Vincent A.T."/>
            <person name="Schiettekatte O."/>
            <person name="Bourhy P."/>
            <person name="Veyrier F.J."/>
            <person name="Picardeau M."/>
        </authorList>
    </citation>
    <scope>NUCLEOTIDE SEQUENCE [LARGE SCALE GENOMIC DNA]</scope>
    <source>
        <strain evidence="1">201800277</strain>
    </source>
</reference>
<accession>A0A2M9XZ46</accession>
<evidence type="ECO:0000313" key="1">
    <source>
        <dbReference type="EMBL" id="TGK97136.1"/>
    </source>
</evidence>
<keyword evidence="2" id="KW-1185">Reference proteome</keyword>
<dbReference type="InterPro" id="IPR032710">
    <property type="entry name" value="NTF2-like_dom_sf"/>
</dbReference>
<dbReference type="SUPFAM" id="SSF54427">
    <property type="entry name" value="NTF2-like"/>
    <property type="match status" value="1"/>
</dbReference>
<organism evidence="1 2">
    <name type="scientific">Leptospira brenneri</name>
    <dbReference type="NCBI Taxonomy" id="2023182"/>
    <lineage>
        <taxon>Bacteria</taxon>
        <taxon>Pseudomonadati</taxon>
        <taxon>Spirochaetota</taxon>
        <taxon>Spirochaetia</taxon>
        <taxon>Leptospirales</taxon>
        <taxon>Leptospiraceae</taxon>
        <taxon>Leptospira</taxon>
    </lineage>
</organism>
<dbReference type="Proteomes" id="UP000297891">
    <property type="component" value="Unassembled WGS sequence"/>
</dbReference>
<protein>
    <submittedName>
        <fullName evidence="1">Nuclear transport factor 2 family protein</fullName>
    </submittedName>
</protein>
<dbReference type="Gene3D" id="3.10.450.50">
    <property type="match status" value="1"/>
</dbReference>
<dbReference type="EMBL" id="RQFP01000001">
    <property type="protein sequence ID" value="TGK97136.1"/>
    <property type="molecule type" value="Genomic_DNA"/>
</dbReference>
<gene>
    <name evidence="1" type="ORF">EHQ30_02680</name>
</gene>
<dbReference type="InterPro" id="IPR039437">
    <property type="entry name" value="FrzH/put_lumazine-bd"/>
</dbReference>
<name>A0A2M9XZ46_9LEPT</name>
<dbReference type="AlphaFoldDB" id="A0A2M9XZ46"/>
<proteinExistence type="predicted"/>
<evidence type="ECO:0000313" key="2">
    <source>
        <dbReference type="Proteomes" id="UP000297891"/>
    </source>
</evidence>
<sequence length="128" mass="14572">MMINQTKLETDEESLKRDFISLMKKIDERKIEEVESGFHTDYTDSVSIKGSASVFSSNKTKYLESLKEGKIGGVERSVSIHSIDFLDSFGFVKADLESPVMKFRSIYTFYLDQGAWKIIKAVVVAEKK</sequence>